<accession>X1R5H7</accession>
<dbReference type="PROSITE" id="PS00211">
    <property type="entry name" value="ABC_TRANSPORTER_1"/>
    <property type="match status" value="1"/>
</dbReference>
<dbReference type="PANTHER" id="PTHR42794:SF1">
    <property type="entry name" value="HEMIN IMPORT ATP-BINDING PROTEIN HMUV"/>
    <property type="match status" value="1"/>
</dbReference>
<feature type="non-terminal residue" evidence="4">
    <location>
        <position position="1"/>
    </location>
</feature>
<dbReference type="GO" id="GO:0016887">
    <property type="term" value="F:ATP hydrolysis activity"/>
    <property type="evidence" value="ECO:0007669"/>
    <property type="project" value="InterPro"/>
</dbReference>
<evidence type="ECO:0000259" key="3">
    <source>
        <dbReference type="Pfam" id="PF00005"/>
    </source>
</evidence>
<dbReference type="GO" id="GO:0005524">
    <property type="term" value="F:ATP binding"/>
    <property type="evidence" value="ECO:0007669"/>
    <property type="project" value="InterPro"/>
</dbReference>
<dbReference type="Pfam" id="PF00005">
    <property type="entry name" value="ABC_tran"/>
    <property type="match status" value="1"/>
</dbReference>
<dbReference type="InterPro" id="IPR017871">
    <property type="entry name" value="ABC_transporter-like_CS"/>
</dbReference>
<organism evidence="4">
    <name type="scientific">marine sediment metagenome</name>
    <dbReference type="NCBI Taxonomy" id="412755"/>
    <lineage>
        <taxon>unclassified sequences</taxon>
        <taxon>metagenomes</taxon>
        <taxon>ecological metagenomes</taxon>
    </lineage>
</organism>
<dbReference type="InterPro" id="IPR027417">
    <property type="entry name" value="P-loop_NTPase"/>
</dbReference>
<dbReference type="InterPro" id="IPR003439">
    <property type="entry name" value="ABC_transporter-like_ATP-bd"/>
</dbReference>
<dbReference type="AlphaFoldDB" id="X1R5H7"/>
<name>X1R5H7_9ZZZZ</name>
<dbReference type="Gene3D" id="3.40.50.300">
    <property type="entry name" value="P-loop containing nucleotide triphosphate hydrolases"/>
    <property type="match status" value="1"/>
</dbReference>
<keyword evidence="1" id="KW-0813">Transport</keyword>
<sequence>DPRMPMNVREVVMIGRYGLLGLLRKPGKHDWEIVDEMLELVGMTHLARRPIGHLSGGEQQRVAIARCLAQEPELFLLDEPTASLDWKAQTEILELVKRIHDSRRLTTLFVTHDLNTLPVACDRVVLMKEGLIWGEGSPDELLTDDNLSQLYDMPISAVGKRRGEVILG</sequence>
<evidence type="ECO:0000313" key="4">
    <source>
        <dbReference type="EMBL" id="GAI75793.1"/>
    </source>
</evidence>
<evidence type="ECO:0000256" key="2">
    <source>
        <dbReference type="ARBA" id="ARBA00022967"/>
    </source>
</evidence>
<dbReference type="SUPFAM" id="SSF52540">
    <property type="entry name" value="P-loop containing nucleoside triphosphate hydrolases"/>
    <property type="match status" value="1"/>
</dbReference>
<keyword evidence="2" id="KW-1278">Translocase</keyword>
<comment type="caution">
    <text evidence="4">The sequence shown here is derived from an EMBL/GenBank/DDBJ whole genome shotgun (WGS) entry which is preliminary data.</text>
</comment>
<dbReference type="PANTHER" id="PTHR42794">
    <property type="entry name" value="HEMIN IMPORT ATP-BINDING PROTEIN HMUV"/>
    <property type="match status" value="1"/>
</dbReference>
<gene>
    <name evidence="4" type="ORF">S12H4_16069</name>
</gene>
<proteinExistence type="predicted"/>
<dbReference type="EMBL" id="BARW01007753">
    <property type="protein sequence ID" value="GAI75793.1"/>
    <property type="molecule type" value="Genomic_DNA"/>
</dbReference>
<protein>
    <recommendedName>
        <fullName evidence="3">ABC transporter domain-containing protein</fullName>
    </recommendedName>
</protein>
<reference evidence="4" key="1">
    <citation type="journal article" date="2014" name="Front. Microbiol.">
        <title>High frequency of phylogenetically diverse reductive dehalogenase-homologous genes in deep subseafloor sedimentary metagenomes.</title>
        <authorList>
            <person name="Kawai M."/>
            <person name="Futagami T."/>
            <person name="Toyoda A."/>
            <person name="Takaki Y."/>
            <person name="Nishi S."/>
            <person name="Hori S."/>
            <person name="Arai W."/>
            <person name="Tsubouchi T."/>
            <person name="Morono Y."/>
            <person name="Uchiyama I."/>
            <person name="Ito T."/>
            <person name="Fujiyama A."/>
            <person name="Inagaki F."/>
            <person name="Takami H."/>
        </authorList>
    </citation>
    <scope>NUCLEOTIDE SEQUENCE</scope>
    <source>
        <strain evidence="4">Expedition CK06-06</strain>
    </source>
</reference>
<feature type="domain" description="ABC transporter" evidence="3">
    <location>
        <begin position="29"/>
        <end position="82"/>
    </location>
</feature>
<evidence type="ECO:0000256" key="1">
    <source>
        <dbReference type="ARBA" id="ARBA00022448"/>
    </source>
</evidence>